<name>A0A016V290_9BILA</name>
<reference evidence="3" key="1">
    <citation type="journal article" date="2015" name="Nat. Genet.">
        <title>The genome and transcriptome of the zoonotic hookworm Ancylostoma ceylanicum identify infection-specific gene families.</title>
        <authorList>
            <person name="Schwarz E.M."/>
            <person name="Hu Y."/>
            <person name="Antoshechkin I."/>
            <person name="Miller M.M."/>
            <person name="Sternberg P.W."/>
            <person name="Aroian R.V."/>
        </authorList>
    </citation>
    <scope>NUCLEOTIDE SEQUENCE</scope>
    <source>
        <strain evidence="3">HY135</strain>
    </source>
</reference>
<evidence type="ECO:0000313" key="2">
    <source>
        <dbReference type="EMBL" id="EYC21371.1"/>
    </source>
</evidence>
<evidence type="ECO:0000256" key="1">
    <source>
        <dbReference type="SAM" id="SignalP"/>
    </source>
</evidence>
<sequence>MKRFATALCVALFCVGLPESAPSPSSLVGKAADADEKLEFIAEETKGRMKRAVKKGKKDTNNVKRAIHTGCVRLTRLRLYDEE</sequence>
<feature type="signal peptide" evidence="1">
    <location>
        <begin position="1"/>
        <end position="20"/>
    </location>
</feature>
<keyword evidence="1" id="KW-0732">Signal</keyword>
<gene>
    <name evidence="2" type="primary">Acey_s0019.g3780</name>
    <name evidence="2" type="ORF">Y032_0019g3780</name>
</gene>
<keyword evidence="3" id="KW-1185">Reference proteome</keyword>
<proteinExistence type="predicted"/>
<evidence type="ECO:0000313" key="3">
    <source>
        <dbReference type="Proteomes" id="UP000024635"/>
    </source>
</evidence>
<protein>
    <submittedName>
        <fullName evidence="2">Uncharacterized protein</fullName>
    </submittedName>
</protein>
<dbReference type="AlphaFoldDB" id="A0A016V290"/>
<dbReference type="EMBL" id="JARK01001355">
    <property type="protein sequence ID" value="EYC21371.1"/>
    <property type="molecule type" value="Genomic_DNA"/>
</dbReference>
<organism evidence="2 3">
    <name type="scientific">Ancylostoma ceylanicum</name>
    <dbReference type="NCBI Taxonomy" id="53326"/>
    <lineage>
        <taxon>Eukaryota</taxon>
        <taxon>Metazoa</taxon>
        <taxon>Ecdysozoa</taxon>
        <taxon>Nematoda</taxon>
        <taxon>Chromadorea</taxon>
        <taxon>Rhabditida</taxon>
        <taxon>Rhabditina</taxon>
        <taxon>Rhabditomorpha</taxon>
        <taxon>Strongyloidea</taxon>
        <taxon>Ancylostomatidae</taxon>
        <taxon>Ancylostomatinae</taxon>
        <taxon>Ancylostoma</taxon>
    </lineage>
</organism>
<accession>A0A016V290</accession>
<comment type="caution">
    <text evidence="2">The sequence shown here is derived from an EMBL/GenBank/DDBJ whole genome shotgun (WGS) entry which is preliminary data.</text>
</comment>
<dbReference type="Proteomes" id="UP000024635">
    <property type="component" value="Unassembled WGS sequence"/>
</dbReference>
<feature type="chain" id="PRO_5001492981" evidence="1">
    <location>
        <begin position="21"/>
        <end position="83"/>
    </location>
</feature>